<dbReference type="SUPFAM" id="SSF54593">
    <property type="entry name" value="Glyoxalase/Bleomycin resistance protein/Dihydroxybiphenyl dioxygenase"/>
    <property type="match status" value="1"/>
</dbReference>
<evidence type="ECO:0000259" key="1">
    <source>
        <dbReference type="PROSITE" id="PS51819"/>
    </source>
</evidence>
<evidence type="ECO:0000313" key="3">
    <source>
        <dbReference type="Proteomes" id="UP001427805"/>
    </source>
</evidence>
<accession>A0ABV0BDI6</accession>
<keyword evidence="3" id="KW-1185">Reference proteome</keyword>
<proteinExistence type="predicted"/>
<dbReference type="PANTHER" id="PTHR36503:SF1">
    <property type="entry name" value="BLR2520 PROTEIN"/>
    <property type="match status" value="1"/>
</dbReference>
<dbReference type="InterPro" id="IPR037523">
    <property type="entry name" value="VOC_core"/>
</dbReference>
<dbReference type="EMBL" id="JBDIZK010000015">
    <property type="protein sequence ID" value="MEN3749624.1"/>
    <property type="molecule type" value="Genomic_DNA"/>
</dbReference>
<evidence type="ECO:0000313" key="2">
    <source>
        <dbReference type="EMBL" id="MEN3749624.1"/>
    </source>
</evidence>
<dbReference type="PANTHER" id="PTHR36503">
    <property type="entry name" value="BLR2520 PROTEIN"/>
    <property type="match status" value="1"/>
</dbReference>
<dbReference type="Gene3D" id="3.10.180.10">
    <property type="entry name" value="2,3-Dihydroxybiphenyl 1,2-Dioxygenase, domain 1"/>
    <property type="match status" value="1"/>
</dbReference>
<dbReference type="PROSITE" id="PS51819">
    <property type="entry name" value="VOC"/>
    <property type="match status" value="1"/>
</dbReference>
<gene>
    <name evidence="2" type="ORF">TPR58_20795</name>
</gene>
<reference evidence="2 3" key="1">
    <citation type="submission" date="2024-05" db="EMBL/GenBank/DDBJ databases">
        <title>Sphingomonas sp. HF-S3 16S ribosomal RNA gene Genome sequencing and assembly.</title>
        <authorList>
            <person name="Lee H."/>
        </authorList>
    </citation>
    <scope>NUCLEOTIDE SEQUENCE [LARGE SCALE GENOMIC DNA]</scope>
    <source>
        <strain evidence="2 3">HF-S3</strain>
    </source>
</reference>
<name>A0ABV0BDI6_9SPHN</name>
<protein>
    <submittedName>
        <fullName evidence="2">VOC family protein</fullName>
    </submittedName>
</protein>
<organism evidence="2 3">
    <name type="scientific">Sphingomonas rustica</name>
    <dbReference type="NCBI Taxonomy" id="3103142"/>
    <lineage>
        <taxon>Bacteria</taxon>
        <taxon>Pseudomonadati</taxon>
        <taxon>Pseudomonadota</taxon>
        <taxon>Alphaproteobacteria</taxon>
        <taxon>Sphingomonadales</taxon>
        <taxon>Sphingomonadaceae</taxon>
        <taxon>Sphingomonas</taxon>
    </lineage>
</organism>
<sequence>MGETIMTQQQLSVITLGIADPARSRRFYCDGFGWTPVFENDEIAFYQMNGFVLGTWLTPRLEADMQRPGLTRPGAFALAHNVAAQAQVQPLIDHLVAAGGTLLRTGDAPDHGGFRGYVADPDDHAWEIAWNPAWTISPEGLVTFAV</sequence>
<dbReference type="Pfam" id="PF00903">
    <property type="entry name" value="Glyoxalase"/>
    <property type="match status" value="1"/>
</dbReference>
<dbReference type="InterPro" id="IPR004360">
    <property type="entry name" value="Glyas_Fos-R_dOase_dom"/>
</dbReference>
<dbReference type="InterPro" id="IPR029068">
    <property type="entry name" value="Glyas_Bleomycin-R_OHBP_Dase"/>
</dbReference>
<dbReference type="Proteomes" id="UP001427805">
    <property type="component" value="Unassembled WGS sequence"/>
</dbReference>
<comment type="caution">
    <text evidence="2">The sequence shown here is derived from an EMBL/GenBank/DDBJ whole genome shotgun (WGS) entry which is preliminary data.</text>
</comment>
<feature type="domain" description="VOC" evidence="1">
    <location>
        <begin position="10"/>
        <end position="131"/>
    </location>
</feature>